<feature type="transmembrane region" description="Helical" evidence="1">
    <location>
        <begin position="37"/>
        <end position="55"/>
    </location>
</feature>
<reference evidence="2" key="1">
    <citation type="submission" date="2019-04" db="EMBL/GenBank/DDBJ databases">
        <title>Microbes associate with the intestines of laboratory mice.</title>
        <authorList>
            <person name="Navarre W."/>
            <person name="Wong E."/>
            <person name="Huang K."/>
            <person name="Tropini C."/>
            <person name="Ng K."/>
            <person name="Yu B."/>
        </authorList>
    </citation>
    <scope>NUCLEOTIDE SEQUENCE [LARGE SCALE GENOMIC DNA]</scope>
    <source>
        <strain evidence="2">NM50_B9-20</strain>
    </source>
</reference>
<dbReference type="AlphaFoldDB" id="A0A4S2DGS0"/>
<dbReference type="Gene3D" id="3.40.390.10">
    <property type="entry name" value="Collagenase (Catalytic Domain)"/>
    <property type="match status" value="1"/>
</dbReference>
<keyword evidence="1" id="KW-1133">Transmembrane helix</keyword>
<sequence>MKEKVIQFFVTISLYIIISILGIIGILIMFFMNYYEWMGVVLFLICLTIASLGIYQLISKRINFKYFGGRSAGAIILSSLMFILPLFNVNNFNKTLFNSLKDGEDLLDKKLALIQSESNEEKEEIVRDTFIQNSNNITEGYNVITEDNLNIYYGVGDYSESIEIVKEVISSANNNKLEKYFSKFKNEEVNIVIVNDINKINSYIGNDTVAYFDQLTGNIVLQSLSKSNSLNEYKGVIFHEYVHYALELELKDESRSITEFPKWFIEGLSTYLEVLYYGPEVNEFNIVPSVGDVKDDSNFNKGNAGNYYLYSKYLLKYMFEQGGDNFIINLLEDMRNTDDIYKSIENVLGESFEEIKINML</sequence>
<dbReference type="GO" id="GO:0008237">
    <property type="term" value="F:metallopeptidase activity"/>
    <property type="evidence" value="ECO:0007669"/>
    <property type="project" value="InterPro"/>
</dbReference>
<protein>
    <recommendedName>
        <fullName evidence="4">Peptidase MA-like domain-containing protein</fullName>
    </recommendedName>
</protein>
<proteinExistence type="predicted"/>
<feature type="transmembrane region" description="Helical" evidence="1">
    <location>
        <begin position="12"/>
        <end position="31"/>
    </location>
</feature>
<evidence type="ECO:0008006" key="4">
    <source>
        <dbReference type="Google" id="ProtNLM"/>
    </source>
</evidence>
<dbReference type="OrthoDB" id="43895at2"/>
<keyword evidence="3" id="KW-1185">Reference proteome</keyword>
<dbReference type="RefSeq" id="WP_136007844.1">
    <property type="nucleotide sequence ID" value="NZ_SRYR01000010.1"/>
</dbReference>
<feature type="transmembrane region" description="Helical" evidence="1">
    <location>
        <begin position="67"/>
        <end position="87"/>
    </location>
</feature>
<keyword evidence="1" id="KW-0812">Transmembrane</keyword>
<accession>A0A4S2DGS0</accession>
<evidence type="ECO:0000313" key="2">
    <source>
        <dbReference type="EMBL" id="TGY40955.1"/>
    </source>
</evidence>
<name>A0A4S2DGS0_9CLOT</name>
<evidence type="ECO:0000256" key="1">
    <source>
        <dbReference type="SAM" id="Phobius"/>
    </source>
</evidence>
<keyword evidence="1" id="KW-0472">Membrane</keyword>
<dbReference type="Proteomes" id="UP000306888">
    <property type="component" value="Unassembled WGS sequence"/>
</dbReference>
<gene>
    <name evidence="2" type="ORF">E5347_13955</name>
</gene>
<organism evidence="2 3">
    <name type="scientific">Clostridium sartagoforme</name>
    <dbReference type="NCBI Taxonomy" id="84031"/>
    <lineage>
        <taxon>Bacteria</taxon>
        <taxon>Bacillati</taxon>
        <taxon>Bacillota</taxon>
        <taxon>Clostridia</taxon>
        <taxon>Eubacteriales</taxon>
        <taxon>Clostridiaceae</taxon>
        <taxon>Clostridium</taxon>
    </lineage>
</organism>
<dbReference type="InterPro" id="IPR024079">
    <property type="entry name" value="MetalloPept_cat_dom_sf"/>
</dbReference>
<comment type="caution">
    <text evidence="2">The sequence shown here is derived from an EMBL/GenBank/DDBJ whole genome shotgun (WGS) entry which is preliminary data.</text>
</comment>
<dbReference type="EMBL" id="SRYR01000010">
    <property type="protein sequence ID" value="TGY40955.1"/>
    <property type="molecule type" value="Genomic_DNA"/>
</dbReference>
<evidence type="ECO:0000313" key="3">
    <source>
        <dbReference type="Proteomes" id="UP000306888"/>
    </source>
</evidence>